<evidence type="ECO:0000313" key="4">
    <source>
        <dbReference type="EMBL" id="KYG67530.1"/>
    </source>
</evidence>
<dbReference type="PANTHER" id="PTHR10566:SF113">
    <property type="entry name" value="PROTEIN ACTIVITY OF BC1 COMPLEX KINASE 7, CHLOROPLASTIC"/>
    <property type="match status" value="1"/>
</dbReference>
<keyword evidence="2" id="KW-1133">Transmembrane helix</keyword>
<dbReference type="InterPro" id="IPR011009">
    <property type="entry name" value="Kinase-like_dom_sf"/>
</dbReference>
<gene>
    <name evidence="4" type="ORF">AZI86_08660</name>
</gene>
<keyword evidence="4" id="KW-0830">Ubiquinone</keyword>
<keyword evidence="2" id="KW-0812">Transmembrane</keyword>
<keyword evidence="2" id="KW-0472">Membrane</keyword>
<organism evidence="4 5">
    <name type="scientific">Bdellovibrio bacteriovorus</name>
    <dbReference type="NCBI Taxonomy" id="959"/>
    <lineage>
        <taxon>Bacteria</taxon>
        <taxon>Pseudomonadati</taxon>
        <taxon>Bdellovibrionota</taxon>
        <taxon>Bdellovibrionia</taxon>
        <taxon>Bdellovibrionales</taxon>
        <taxon>Pseudobdellovibrionaceae</taxon>
        <taxon>Bdellovibrio</taxon>
    </lineage>
</organism>
<name>A0A150WSW7_BDEBC</name>
<dbReference type="InterPro" id="IPR000719">
    <property type="entry name" value="Prot_kinase_dom"/>
</dbReference>
<dbReference type="GO" id="GO:0004672">
    <property type="term" value="F:protein kinase activity"/>
    <property type="evidence" value="ECO:0007669"/>
    <property type="project" value="InterPro"/>
</dbReference>
<dbReference type="EMBL" id="LUKE01000001">
    <property type="protein sequence ID" value="KYG67530.1"/>
    <property type="molecule type" value="Genomic_DNA"/>
</dbReference>
<comment type="caution">
    <text evidence="4">The sequence shown here is derived from an EMBL/GenBank/DDBJ whole genome shotgun (WGS) entry which is preliminary data.</text>
</comment>
<dbReference type="PROSITE" id="PS50011">
    <property type="entry name" value="PROTEIN_KINASE_DOM"/>
    <property type="match status" value="1"/>
</dbReference>
<dbReference type="Gene3D" id="1.10.510.10">
    <property type="entry name" value="Transferase(Phosphotransferase) domain 1"/>
    <property type="match status" value="1"/>
</dbReference>
<dbReference type="SUPFAM" id="SSF56112">
    <property type="entry name" value="Protein kinase-like (PK-like)"/>
    <property type="match status" value="1"/>
</dbReference>
<dbReference type="CDD" id="cd05121">
    <property type="entry name" value="ABC1_ADCK3-like"/>
    <property type="match status" value="1"/>
</dbReference>
<dbReference type="OrthoDB" id="5287958at2"/>
<protein>
    <submittedName>
        <fullName evidence="4">Ubiquinone biosynthesis protein</fullName>
    </submittedName>
</protein>
<feature type="transmembrane region" description="Helical" evidence="2">
    <location>
        <begin position="438"/>
        <end position="457"/>
    </location>
</feature>
<dbReference type="AlphaFoldDB" id="A0A150WSW7"/>
<reference evidence="4 5" key="1">
    <citation type="submission" date="2016-03" db="EMBL/GenBank/DDBJ databases">
        <authorList>
            <person name="Ploux O."/>
        </authorList>
    </citation>
    <scope>NUCLEOTIDE SEQUENCE [LARGE SCALE GENOMIC DNA]</scope>
    <source>
        <strain evidence="4 5">R0</strain>
    </source>
</reference>
<dbReference type="SMART" id="SM00220">
    <property type="entry name" value="S_TKc"/>
    <property type="match status" value="1"/>
</dbReference>
<dbReference type="Proteomes" id="UP000075320">
    <property type="component" value="Unassembled WGS sequence"/>
</dbReference>
<accession>A0A150WSW7</accession>
<dbReference type="PANTHER" id="PTHR10566">
    <property type="entry name" value="CHAPERONE-ACTIVITY OF BC1 COMPLEX CABC1 -RELATED"/>
    <property type="match status" value="1"/>
</dbReference>
<keyword evidence="5" id="KW-1185">Reference proteome</keyword>
<evidence type="ECO:0000256" key="1">
    <source>
        <dbReference type="ARBA" id="ARBA00009670"/>
    </source>
</evidence>
<evidence type="ECO:0000313" key="5">
    <source>
        <dbReference type="Proteomes" id="UP000075320"/>
    </source>
</evidence>
<evidence type="ECO:0000256" key="2">
    <source>
        <dbReference type="SAM" id="Phobius"/>
    </source>
</evidence>
<evidence type="ECO:0000259" key="3">
    <source>
        <dbReference type="PROSITE" id="PS50011"/>
    </source>
</evidence>
<dbReference type="GO" id="GO:0005524">
    <property type="term" value="F:ATP binding"/>
    <property type="evidence" value="ECO:0007669"/>
    <property type="project" value="InterPro"/>
</dbReference>
<dbReference type="Pfam" id="PF03109">
    <property type="entry name" value="ABC1"/>
    <property type="match status" value="1"/>
</dbReference>
<feature type="domain" description="Protein kinase" evidence="3">
    <location>
        <begin position="65"/>
        <end position="441"/>
    </location>
</feature>
<comment type="similarity">
    <text evidence="1">Belongs to the protein kinase superfamily. ADCK protein kinase family.</text>
</comment>
<sequence length="493" mass="56264">MSFEELGPTFVKLGQVLATRPDLVPEEYINEFEKLHDRVQPLPFNIIEEVLREEYGNSLYQKFESIDAEPLGSASIAQVHKAQLKTGEHVVIKVQRPGIIQKINDDLNVLYLLAELIETYIPESHPYNPRGIVDEYFRTLEFETNFVVEANNIRRFQENFKADEHIVIPQMYMQHTTERVLVMEALPGIPLSQEGALRQEGINTDEVIRLGLKAYLKMVFDDGIFHGDLHAGNFFILPHNKIGLIDFGVVGRLNTRTQAAIANMLLAMSKEDYERLAYEYVDLAPFTDRVNIDVFAKDLRELIAPYFGLTLRNVNLGKVLMKSAGIAARHHLQVPPDLMLFFKSIISIEGMGRKINPDFDVLKYSLQFAEDIAKTHFGPQRMMNDMTQMARESKMFLNALPRQLNFFLRKINSPNHAFRLKLNEVTDLKRSVESSANLLFLGLIIGSLILSSSFIFVHPTENHVMGMPTMSFIGYGIALLVSMIAFINYIRKP</sequence>
<dbReference type="InterPro" id="IPR050154">
    <property type="entry name" value="UbiB_kinase"/>
</dbReference>
<proteinExistence type="inferred from homology"/>
<dbReference type="InterPro" id="IPR004147">
    <property type="entry name" value="ABC1_dom"/>
</dbReference>
<feature type="transmembrane region" description="Helical" evidence="2">
    <location>
        <begin position="469"/>
        <end position="490"/>
    </location>
</feature>